<protein>
    <submittedName>
        <fullName evidence="1">Uncharacterized protein</fullName>
    </submittedName>
</protein>
<keyword evidence="2" id="KW-1185">Reference proteome</keyword>
<comment type="caution">
    <text evidence="1">The sequence shown here is derived from an EMBL/GenBank/DDBJ whole genome shotgun (WGS) entry which is preliminary data.</text>
</comment>
<dbReference type="Proteomes" id="UP001057402">
    <property type="component" value="Chromosome 5"/>
</dbReference>
<evidence type="ECO:0000313" key="1">
    <source>
        <dbReference type="EMBL" id="KAI4370439.1"/>
    </source>
</evidence>
<sequence>MAAAAAAEGEVVTGLNGHSAGGGRCCGKGPGYATPLDAMRSGPRETLLYVTCVYSGTGVDKPDYLSTVDVDPNSPTYSSVIHRLPIPYVGDELHHSGWNSCSSCHGDPSANRRHLILPSLISGRIYVVDAKTYPS</sequence>
<name>A0ACB9QV32_9MYRT</name>
<proteinExistence type="predicted"/>
<reference evidence="2" key="1">
    <citation type="journal article" date="2023" name="Front. Plant Sci.">
        <title>Chromosomal-level genome assembly of Melastoma candidum provides insights into trichome evolution.</title>
        <authorList>
            <person name="Zhong Y."/>
            <person name="Wu W."/>
            <person name="Sun C."/>
            <person name="Zou P."/>
            <person name="Liu Y."/>
            <person name="Dai S."/>
            <person name="Zhou R."/>
        </authorList>
    </citation>
    <scope>NUCLEOTIDE SEQUENCE [LARGE SCALE GENOMIC DNA]</scope>
</reference>
<evidence type="ECO:0000313" key="2">
    <source>
        <dbReference type="Proteomes" id="UP001057402"/>
    </source>
</evidence>
<accession>A0ACB9QV32</accession>
<organism evidence="1 2">
    <name type="scientific">Melastoma candidum</name>
    <dbReference type="NCBI Taxonomy" id="119954"/>
    <lineage>
        <taxon>Eukaryota</taxon>
        <taxon>Viridiplantae</taxon>
        <taxon>Streptophyta</taxon>
        <taxon>Embryophyta</taxon>
        <taxon>Tracheophyta</taxon>
        <taxon>Spermatophyta</taxon>
        <taxon>Magnoliopsida</taxon>
        <taxon>eudicotyledons</taxon>
        <taxon>Gunneridae</taxon>
        <taxon>Pentapetalae</taxon>
        <taxon>rosids</taxon>
        <taxon>malvids</taxon>
        <taxon>Myrtales</taxon>
        <taxon>Melastomataceae</taxon>
        <taxon>Melastomatoideae</taxon>
        <taxon>Melastomateae</taxon>
        <taxon>Melastoma</taxon>
    </lineage>
</organism>
<gene>
    <name evidence="1" type="ORF">MLD38_018793</name>
</gene>
<dbReference type="EMBL" id="CM042884">
    <property type="protein sequence ID" value="KAI4370439.1"/>
    <property type="molecule type" value="Genomic_DNA"/>
</dbReference>